<keyword evidence="3" id="KW-1185">Reference proteome</keyword>
<evidence type="ECO:0000313" key="3">
    <source>
        <dbReference type="Proteomes" id="UP001152523"/>
    </source>
</evidence>
<proteinExistence type="predicted"/>
<feature type="non-terminal residue" evidence="2">
    <location>
        <position position="72"/>
    </location>
</feature>
<name>A0AAV0C815_9ASTE</name>
<dbReference type="AlphaFoldDB" id="A0AAV0C815"/>
<evidence type="ECO:0000313" key="2">
    <source>
        <dbReference type="EMBL" id="CAH9069740.1"/>
    </source>
</evidence>
<evidence type="ECO:0000256" key="1">
    <source>
        <dbReference type="SAM" id="MobiDB-lite"/>
    </source>
</evidence>
<sequence>MRSKRPSVLLRDYVAHLSPSPSSLSDRTSGHEPRSFKEAMTDSGWRSAMQDEIHALENNHTWDMVPLPHDKK</sequence>
<gene>
    <name evidence="2" type="ORF">CEPIT_LOCUS3192</name>
</gene>
<organism evidence="2 3">
    <name type="scientific">Cuscuta epithymum</name>
    <dbReference type="NCBI Taxonomy" id="186058"/>
    <lineage>
        <taxon>Eukaryota</taxon>
        <taxon>Viridiplantae</taxon>
        <taxon>Streptophyta</taxon>
        <taxon>Embryophyta</taxon>
        <taxon>Tracheophyta</taxon>
        <taxon>Spermatophyta</taxon>
        <taxon>Magnoliopsida</taxon>
        <taxon>eudicotyledons</taxon>
        <taxon>Gunneridae</taxon>
        <taxon>Pentapetalae</taxon>
        <taxon>asterids</taxon>
        <taxon>lamiids</taxon>
        <taxon>Solanales</taxon>
        <taxon>Convolvulaceae</taxon>
        <taxon>Cuscuteae</taxon>
        <taxon>Cuscuta</taxon>
        <taxon>Cuscuta subgen. Cuscuta</taxon>
    </lineage>
</organism>
<feature type="compositionally biased region" description="Basic and acidic residues" evidence="1">
    <location>
        <begin position="28"/>
        <end position="40"/>
    </location>
</feature>
<reference evidence="2" key="1">
    <citation type="submission" date="2022-07" db="EMBL/GenBank/DDBJ databases">
        <authorList>
            <person name="Macas J."/>
            <person name="Novak P."/>
            <person name="Neumann P."/>
        </authorList>
    </citation>
    <scope>NUCLEOTIDE SEQUENCE</scope>
</reference>
<protein>
    <submittedName>
        <fullName evidence="2">Uncharacterized protein</fullName>
    </submittedName>
</protein>
<comment type="caution">
    <text evidence="2">The sequence shown here is derived from an EMBL/GenBank/DDBJ whole genome shotgun (WGS) entry which is preliminary data.</text>
</comment>
<accession>A0AAV0C815</accession>
<feature type="region of interest" description="Disordered" evidence="1">
    <location>
        <begin position="17"/>
        <end position="43"/>
    </location>
</feature>
<dbReference type="Proteomes" id="UP001152523">
    <property type="component" value="Unassembled WGS sequence"/>
</dbReference>
<dbReference type="EMBL" id="CAMAPF010000016">
    <property type="protein sequence ID" value="CAH9069740.1"/>
    <property type="molecule type" value="Genomic_DNA"/>
</dbReference>